<accession>A0A1M6RAX2</accession>
<keyword evidence="2" id="KW-1185">Reference proteome</keyword>
<dbReference type="AlphaFoldDB" id="A0A1M6RAX2"/>
<dbReference type="OrthoDB" id="6922296at2"/>
<dbReference type="InParanoid" id="A0A1M6RAX2"/>
<gene>
    <name evidence="1" type="ORF">SAMN02745181_3591</name>
</gene>
<dbReference type="EMBL" id="FQYR01000007">
    <property type="protein sequence ID" value="SHK29576.1"/>
    <property type="molecule type" value="Genomic_DNA"/>
</dbReference>
<protein>
    <submittedName>
        <fullName evidence="1">Uncharacterized protein</fullName>
    </submittedName>
</protein>
<evidence type="ECO:0000313" key="2">
    <source>
        <dbReference type="Proteomes" id="UP000184510"/>
    </source>
</evidence>
<reference evidence="1 2" key="1">
    <citation type="submission" date="2016-11" db="EMBL/GenBank/DDBJ databases">
        <authorList>
            <person name="Jaros S."/>
            <person name="Januszkiewicz K."/>
            <person name="Wedrychowicz H."/>
        </authorList>
    </citation>
    <scope>NUCLEOTIDE SEQUENCE [LARGE SCALE GENOMIC DNA]</scope>
    <source>
        <strain evidence="1 2">DSM 18772</strain>
    </source>
</reference>
<dbReference type="Proteomes" id="UP000184510">
    <property type="component" value="Unassembled WGS sequence"/>
</dbReference>
<organism evidence="1 2">
    <name type="scientific">Rubritalea squalenifaciens DSM 18772</name>
    <dbReference type="NCBI Taxonomy" id="1123071"/>
    <lineage>
        <taxon>Bacteria</taxon>
        <taxon>Pseudomonadati</taxon>
        <taxon>Verrucomicrobiota</taxon>
        <taxon>Verrucomicrobiia</taxon>
        <taxon>Verrucomicrobiales</taxon>
        <taxon>Rubritaleaceae</taxon>
        <taxon>Rubritalea</taxon>
    </lineage>
</organism>
<dbReference type="RefSeq" id="WP_143185139.1">
    <property type="nucleotide sequence ID" value="NZ_FQYR01000007.1"/>
</dbReference>
<evidence type="ECO:0000313" key="1">
    <source>
        <dbReference type="EMBL" id="SHK29576.1"/>
    </source>
</evidence>
<name>A0A1M6RAX2_9BACT</name>
<proteinExistence type="predicted"/>
<sequence length="94" mass="10803">MENGLERYYGGDENWLRYVEAVSVNWSAYGQKTELLDALNGQEDIAKVCVEKFPYNIFKVITEQTNSLGGLCISQCCSDEKLIKRVRTMLMRMP</sequence>